<sequence length="76" mass="7977">MAAIWYPGYASSGFGYSAKWLLAIPLLALERGGVPLDAPRTLIFFDESHPVIAKIDLDFRADAPGALASSGGRGLG</sequence>
<accession>A0ABY1YAQ6</accession>
<dbReference type="Proteomes" id="UP000294239">
    <property type="component" value="Unassembled WGS sequence"/>
</dbReference>
<name>A0ABY1YAQ6_9HYPH</name>
<dbReference type="EMBL" id="SISF01000025">
    <property type="protein sequence ID" value="TBN15124.1"/>
    <property type="molecule type" value="Genomic_DNA"/>
</dbReference>
<dbReference type="GeneID" id="301040867"/>
<gene>
    <name evidence="1" type="ORF">EYC79_06670</name>
</gene>
<organism evidence="1 2">
    <name type="scientific">Agrobacterium cavarae</name>
    <dbReference type="NCBI Taxonomy" id="2528239"/>
    <lineage>
        <taxon>Bacteria</taxon>
        <taxon>Pseudomonadati</taxon>
        <taxon>Pseudomonadota</taxon>
        <taxon>Alphaproteobacteria</taxon>
        <taxon>Hyphomicrobiales</taxon>
        <taxon>Rhizobiaceae</taxon>
        <taxon>Rhizobium/Agrobacterium group</taxon>
        <taxon>Agrobacterium</taxon>
    </lineage>
</organism>
<evidence type="ECO:0000313" key="1">
    <source>
        <dbReference type="EMBL" id="TBN15124.1"/>
    </source>
</evidence>
<protein>
    <submittedName>
        <fullName evidence="1">Uncharacterized protein</fullName>
    </submittedName>
</protein>
<keyword evidence="2" id="KW-1185">Reference proteome</keyword>
<evidence type="ECO:0000313" key="2">
    <source>
        <dbReference type="Proteomes" id="UP000294239"/>
    </source>
</evidence>
<comment type="caution">
    <text evidence="1">The sequence shown here is derived from an EMBL/GenBank/DDBJ whole genome shotgun (WGS) entry which is preliminary data.</text>
</comment>
<dbReference type="RefSeq" id="WP_130977528.1">
    <property type="nucleotide sequence ID" value="NZ_SISF01000025.1"/>
</dbReference>
<reference evidence="1 2" key="1">
    <citation type="submission" date="2019-02" db="EMBL/GenBank/DDBJ databases">
        <title>Current taxonomic status of genus Agrobacterium and description of Agrobacterium cavarae sp. nov. isolated from maize roots.</title>
        <authorList>
            <person name="Flores-Felix J.D."/>
            <person name="Menendez E."/>
            <person name="Ramirez-Bahena M.H."/>
            <person name="Garcia-Fraile P."/>
            <person name="Velazquez E."/>
        </authorList>
    </citation>
    <scope>NUCLEOTIDE SEQUENCE [LARGE SCALE GENOMIC DNA]</scope>
    <source>
        <strain evidence="1 2">RZME10</strain>
    </source>
</reference>
<proteinExistence type="predicted"/>